<reference evidence="5" key="3">
    <citation type="journal article" date="2019" name="Int. J. Syst. Evol. Microbiol.">
        <title>The Global Catalogue of Microorganisms (GCM) 10K type strain sequencing project: providing services to taxonomists for standard genome sequencing and annotation.</title>
        <authorList>
            <consortium name="The Broad Institute Genomics Platform"/>
            <consortium name="The Broad Institute Genome Sequencing Center for Infectious Disease"/>
            <person name="Wu L."/>
            <person name="Ma J."/>
        </authorList>
    </citation>
    <scope>NUCLEOTIDE SEQUENCE [LARGE SCALE GENOMIC DNA]</scope>
    <source>
        <strain evidence="5">NBRC 105001</strain>
    </source>
</reference>
<evidence type="ECO:0000313" key="5">
    <source>
        <dbReference type="Proteomes" id="UP001156660"/>
    </source>
</evidence>
<sequence>MQSPKKQGGFVAMVGLLIALSFLSYAFILYGEQTQKQRIKEDADSFYNRLLFLTHQIHAYNADQYQAGTPINASRLFPTTLTDLEGAYVPTCLPADNVQGYCMNIDQSPWGVITYERQAFITPTGVDTYRAVLTFTLPDPTSLAFSAEHSMSLAMLTQLPNLTYSEPNNLITLYVTRPDMAFAYDGLVKRSGDDSTLLDDWDVGGNFAITNVKDVTIKNSNGTQTVVSDGLVNTFSAKHDGIIDRPNCPDGKESIIHLMIGEITTPTDTESTGRIRAYLKSTTATQWRVGLDNIVKTGSGTSQINHSGYVIALTQCKTP</sequence>
<reference evidence="2" key="4">
    <citation type="submission" date="2023-01" db="EMBL/GenBank/DDBJ databases">
        <title>Draft genome sequence of Aliivibrio sifiae strain NBRC 105001.</title>
        <authorList>
            <person name="Sun Q."/>
            <person name="Mori K."/>
        </authorList>
    </citation>
    <scope>NUCLEOTIDE SEQUENCE</scope>
    <source>
        <strain evidence="2">NBRC 105001</strain>
    </source>
</reference>
<evidence type="ECO:0000313" key="4">
    <source>
        <dbReference type="Proteomes" id="UP000239273"/>
    </source>
</evidence>
<keyword evidence="1" id="KW-0472">Membrane</keyword>
<keyword evidence="5" id="KW-1185">Reference proteome</keyword>
<dbReference type="EMBL" id="BSOU01000014">
    <property type="protein sequence ID" value="GLR76817.1"/>
    <property type="molecule type" value="Genomic_DNA"/>
</dbReference>
<dbReference type="EMBL" id="MSCP01000005">
    <property type="protein sequence ID" value="PQJ83547.1"/>
    <property type="molecule type" value="Genomic_DNA"/>
</dbReference>
<protein>
    <recommendedName>
        <fullName evidence="6">Type II secretion system protein</fullName>
    </recommendedName>
</protein>
<feature type="transmembrane region" description="Helical" evidence="1">
    <location>
        <begin position="9"/>
        <end position="30"/>
    </location>
</feature>
<keyword evidence="1" id="KW-0812">Transmembrane</keyword>
<reference evidence="3 4" key="2">
    <citation type="submission" date="2016-12" db="EMBL/GenBank/DDBJ databases">
        <title>Diversity of luminous bacteria.</title>
        <authorList>
            <person name="Yoshizawa S."/>
            <person name="Kogure K."/>
        </authorList>
    </citation>
    <scope>NUCLEOTIDE SEQUENCE [LARGE SCALE GENOMIC DNA]</scope>
    <source>
        <strain evidence="3 4">NBRC 105001</strain>
    </source>
</reference>
<keyword evidence="1" id="KW-1133">Transmembrane helix</keyword>
<evidence type="ECO:0000313" key="3">
    <source>
        <dbReference type="EMBL" id="PQJ83547.1"/>
    </source>
</evidence>
<proteinExistence type="predicted"/>
<evidence type="ECO:0000256" key="1">
    <source>
        <dbReference type="SAM" id="Phobius"/>
    </source>
</evidence>
<name>A0A2S7X133_9GAMM</name>
<dbReference type="AlphaFoldDB" id="A0A2S7X133"/>
<evidence type="ECO:0008006" key="6">
    <source>
        <dbReference type="Google" id="ProtNLM"/>
    </source>
</evidence>
<dbReference type="Proteomes" id="UP000239273">
    <property type="component" value="Unassembled WGS sequence"/>
</dbReference>
<dbReference type="Proteomes" id="UP001156660">
    <property type="component" value="Unassembled WGS sequence"/>
</dbReference>
<evidence type="ECO:0000313" key="2">
    <source>
        <dbReference type="EMBL" id="GLR76817.1"/>
    </source>
</evidence>
<reference evidence="2" key="1">
    <citation type="journal article" date="2014" name="Int. J. Syst. Evol. Microbiol.">
        <title>Complete genome of a new Firmicutes species belonging to the dominant human colonic microbiota ('Ruminococcus bicirculans') reveals two chromosomes and a selective capacity to utilize plant glucans.</title>
        <authorList>
            <consortium name="NISC Comparative Sequencing Program"/>
            <person name="Wegmann U."/>
            <person name="Louis P."/>
            <person name="Goesmann A."/>
            <person name="Henrissat B."/>
            <person name="Duncan S.H."/>
            <person name="Flint H.J."/>
        </authorList>
    </citation>
    <scope>NUCLEOTIDE SEQUENCE</scope>
    <source>
        <strain evidence="2">NBRC 105001</strain>
    </source>
</reference>
<gene>
    <name evidence="3" type="ORF">BTO23_20620</name>
    <name evidence="2" type="ORF">GCM10007855_36920</name>
</gene>
<accession>A0A2S7X133</accession>
<comment type="caution">
    <text evidence="3">The sequence shown here is derived from an EMBL/GenBank/DDBJ whole genome shotgun (WGS) entry which is preliminary data.</text>
</comment>
<organism evidence="3 4">
    <name type="scientific">Aliivibrio sifiae</name>
    <dbReference type="NCBI Taxonomy" id="566293"/>
    <lineage>
        <taxon>Bacteria</taxon>
        <taxon>Pseudomonadati</taxon>
        <taxon>Pseudomonadota</taxon>
        <taxon>Gammaproteobacteria</taxon>
        <taxon>Vibrionales</taxon>
        <taxon>Vibrionaceae</taxon>
        <taxon>Aliivibrio</taxon>
    </lineage>
</organism>